<feature type="domain" description="YVC1 N-terminal linker helical" evidence="2">
    <location>
        <begin position="24"/>
        <end position="207"/>
    </location>
</feature>
<evidence type="ECO:0000256" key="1">
    <source>
        <dbReference type="SAM" id="Phobius"/>
    </source>
</evidence>
<evidence type="ECO:0000313" key="5">
    <source>
        <dbReference type="Proteomes" id="UP001565368"/>
    </source>
</evidence>
<feature type="transmembrane region" description="Helical" evidence="1">
    <location>
        <begin position="430"/>
        <end position="452"/>
    </location>
</feature>
<dbReference type="InterPro" id="IPR056336">
    <property type="entry name" value="YVC1_C"/>
</dbReference>
<evidence type="ECO:0000259" key="2">
    <source>
        <dbReference type="Pfam" id="PF23190"/>
    </source>
</evidence>
<dbReference type="EMBL" id="JBBXJM010000005">
    <property type="protein sequence ID" value="KAL1407468.1"/>
    <property type="molecule type" value="Genomic_DNA"/>
</dbReference>
<dbReference type="InterPro" id="IPR056337">
    <property type="entry name" value="LHD_YVC1"/>
</dbReference>
<feature type="transmembrane region" description="Helical" evidence="1">
    <location>
        <begin position="367"/>
        <end position="387"/>
    </location>
</feature>
<feature type="transmembrane region" description="Helical" evidence="1">
    <location>
        <begin position="255"/>
        <end position="273"/>
    </location>
</feature>
<evidence type="ECO:0000259" key="3">
    <source>
        <dbReference type="Pfam" id="PF23317"/>
    </source>
</evidence>
<name>A0ABR3PYC8_9TREE</name>
<proteinExistence type="predicted"/>
<keyword evidence="1" id="KW-0472">Membrane</keyword>
<reference evidence="4 5" key="1">
    <citation type="submission" date="2023-08" db="EMBL/GenBank/DDBJ databases">
        <title>Annotated Genome Sequence of Vanrija albida AlHP1.</title>
        <authorList>
            <person name="Herzog R."/>
        </authorList>
    </citation>
    <scope>NUCLEOTIDE SEQUENCE [LARGE SCALE GENOMIC DNA]</scope>
    <source>
        <strain evidence="4 5">AlHP1</strain>
    </source>
</reference>
<gene>
    <name evidence="4" type="primary">YVC1</name>
    <name evidence="4" type="ORF">Q8F55_006901</name>
</gene>
<organism evidence="4 5">
    <name type="scientific">Vanrija albida</name>
    <dbReference type="NCBI Taxonomy" id="181172"/>
    <lineage>
        <taxon>Eukaryota</taxon>
        <taxon>Fungi</taxon>
        <taxon>Dikarya</taxon>
        <taxon>Basidiomycota</taxon>
        <taxon>Agaricomycotina</taxon>
        <taxon>Tremellomycetes</taxon>
        <taxon>Trichosporonales</taxon>
        <taxon>Trichosporonaceae</taxon>
        <taxon>Vanrija</taxon>
    </lineage>
</organism>
<feature type="transmembrane region" description="Helical" evidence="1">
    <location>
        <begin position="514"/>
        <end position="533"/>
    </location>
</feature>
<accession>A0ABR3PYC8</accession>
<evidence type="ECO:0000313" key="4">
    <source>
        <dbReference type="EMBL" id="KAL1407468.1"/>
    </source>
</evidence>
<dbReference type="Pfam" id="PF23317">
    <property type="entry name" value="YVC1_C"/>
    <property type="match status" value="1"/>
</dbReference>
<comment type="caution">
    <text evidence="4">The sequence shown here is derived from an EMBL/GenBank/DDBJ whole genome shotgun (WGS) entry which is preliminary data.</text>
</comment>
<protein>
    <submittedName>
        <fullName evidence="4">Calcium channel yvc1</fullName>
    </submittedName>
</protein>
<dbReference type="RefSeq" id="XP_069207412.1">
    <property type="nucleotide sequence ID" value="XM_069355341.1"/>
</dbReference>
<dbReference type="Proteomes" id="UP001565368">
    <property type="component" value="Unassembled WGS sequence"/>
</dbReference>
<keyword evidence="5" id="KW-1185">Reference proteome</keyword>
<dbReference type="PANTHER" id="PTHR35859:SF4">
    <property type="entry name" value="MEMBRANE CHANNEL PROTEIN, PUTATIVE (AFU_ORTHOLOGUE AFUA_6G11300)-RELATED"/>
    <property type="match status" value="1"/>
</dbReference>
<feature type="transmembrane region" description="Helical" evidence="1">
    <location>
        <begin position="219"/>
        <end position="235"/>
    </location>
</feature>
<sequence length="616" mass="69605">MASQAEDQRSILSTVSVHPSSDTITKLVKRIRALTYRLLPVEVELDDITAATSSIITPEVVAAYAKAGGDFQEAVPFCLLRARSTFFAEGAANPADYEESQCRATACEVIARRMVHKFPKDRLPSVMSGRHRWRTADGGESSSASALEVAIDGHCTIFLSSNEAQSVVNALWKGLWVQRNNEDEHNDIDYVEYHHPPETVGGFWKHFNPDRLSVPRYQSIIRVVIWFVFLFIYQMTIQSPADATDPLHEFDGWEIALYTMAFAFLLQELVKAFKTYGLATNPLVLLNFWTIVSFTTYVLLLIAFSLRVFGTRLEDDDTDRANLHFRSFQVLSCVGPLIWIRLLTVFEGYKVIGVLQVVVFRMLRESAIFFILLFIMAIGFAQALYALDTADGETNSTGFLVNSLLQALLMSPDYGDYMQPDPRFGYPFGLIIYYSWCFIVGIVLVNVLIALFGSAYSDVSDNATDEYLTFFAGKTVDLIRAPDHFVYQAPFNLIEIFLIAPWEYVLPYDSYVKLNRYAMTVLFFVPLTLIAVYESAVHGSGRLHNYFAEPIPEDEDDPKVLNPTSEDPAGEITRVKFDELVKAFPDTTMTESAVILDRISSLRRQLEQLETELKKA</sequence>
<dbReference type="GeneID" id="95987944"/>
<dbReference type="Pfam" id="PF23190">
    <property type="entry name" value="LHD_TRPY1"/>
    <property type="match status" value="1"/>
</dbReference>
<dbReference type="InterPro" id="IPR052971">
    <property type="entry name" value="TRP_calcium_channel"/>
</dbReference>
<keyword evidence="1" id="KW-1133">Transmembrane helix</keyword>
<feature type="transmembrane region" description="Helical" evidence="1">
    <location>
        <begin position="285"/>
        <end position="308"/>
    </location>
</feature>
<dbReference type="PANTHER" id="PTHR35859">
    <property type="entry name" value="NONSELECTIVE CATION CHANNEL PROTEIN"/>
    <property type="match status" value="1"/>
</dbReference>
<keyword evidence="1" id="KW-0812">Transmembrane</keyword>
<feature type="domain" description="Calcium channel YVC1-like C-terminal transmembrane" evidence="3">
    <location>
        <begin position="252"/>
        <end position="538"/>
    </location>
</feature>